<protein>
    <submittedName>
        <fullName evidence="1">Uncharacterized protein</fullName>
    </submittedName>
</protein>
<dbReference type="RefSeq" id="WP_220582618.1">
    <property type="nucleotide sequence ID" value="NZ_RKLT01000036.1"/>
</dbReference>
<dbReference type="EMBL" id="RKLT01000036">
    <property type="protein sequence ID" value="MBX0298037.1"/>
    <property type="molecule type" value="Genomic_DNA"/>
</dbReference>
<keyword evidence="2" id="KW-1185">Reference proteome</keyword>
<organism evidence="1 2">
    <name type="scientific">Haloarcula nitratireducens</name>
    <dbReference type="NCBI Taxonomy" id="2487749"/>
    <lineage>
        <taxon>Archaea</taxon>
        <taxon>Methanobacteriati</taxon>
        <taxon>Methanobacteriota</taxon>
        <taxon>Stenosarchaea group</taxon>
        <taxon>Halobacteria</taxon>
        <taxon>Halobacteriales</taxon>
        <taxon>Haloarculaceae</taxon>
        <taxon>Haloarcula</taxon>
    </lineage>
</organism>
<dbReference type="Proteomes" id="UP001430455">
    <property type="component" value="Unassembled WGS sequence"/>
</dbReference>
<evidence type="ECO:0000313" key="1">
    <source>
        <dbReference type="EMBL" id="MBX0298037.1"/>
    </source>
</evidence>
<accession>A0AAW4PIT0</accession>
<sequence>MVLTGKHSNCAILDWNHRMTWVVGGEVTAGAVHTASGVMVEEFSCVCGCILADIGELSEMIVTAHQRNRKLIEE</sequence>
<evidence type="ECO:0000313" key="2">
    <source>
        <dbReference type="Proteomes" id="UP001430455"/>
    </source>
</evidence>
<dbReference type="AlphaFoldDB" id="A0AAW4PIT0"/>
<reference evidence="1 2" key="1">
    <citation type="submission" date="2021-06" db="EMBL/GenBank/DDBJ databases">
        <title>Halomicroarcula sp. a new haloarchaeum isolated from saline soil.</title>
        <authorList>
            <person name="Duran-Viseras A."/>
            <person name="Sanchez-Porro C."/>
            <person name="Ventosa A."/>
        </authorList>
    </citation>
    <scope>NUCLEOTIDE SEQUENCE [LARGE SCALE GENOMIC DNA]</scope>
    <source>
        <strain evidence="1 2">F27</strain>
    </source>
</reference>
<proteinExistence type="predicted"/>
<comment type="caution">
    <text evidence="1">The sequence shown here is derived from an EMBL/GenBank/DDBJ whole genome shotgun (WGS) entry which is preliminary data.</text>
</comment>
<gene>
    <name evidence="1" type="ORF">EGH23_24530</name>
</gene>
<name>A0AAW4PIT0_9EURY</name>